<dbReference type="Gene3D" id="4.10.280.10">
    <property type="entry name" value="Helix-loop-helix DNA-binding domain"/>
    <property type="match status" value="1"/>
</dbReference>
<evidence type="ECO:0000256" key="3">
    <source>
        <dbReference type="SAM" id="MobiDB-lite"/>
    </source>
</evidence>
<keyword evidence="2" id="KW-0539">Nucleus</keyword>
<gene>
    <name evidence="5" type="ORF">CYLTODRAFT_390410</name>
</gene>
<dbReference type="InterPro" id="IPR036638">
    <property type="entry name" value="HLH_DNA-bd_sf"/>
</dbReference>
<feature type="domain" description="BHLH" evidence="4">
    <location>
        <begin position="336"/>
        <end position="387"/>
    </location>
</feature>
<dbReference type="GO" id="GO:0003700">
    <property type="term" value="F:DNA-binding transcription factor activity"/>
    <property type="evidence" value="ECO:0007669"/>
    <property type="project" value="TreeGrafter"/>
</dbReference>
<dbReference type="PROSITE" id="PS50888">
    <property type="entry name" value="BHLH"/>
    <property type="match status" value="1"/>
</dbReference>
<evidence type="ECO:0000256" key="2">
    <source>
        <dbReference type="ARBA" id="ARBA00023242"/>
    </source>
</evidence>
<dbReference type="EMBL" id="KN880454">
    <property type="protein sequence ID" value="KIY71452.1"/>
    <property type="molecule type" value="Genomic_DNA"/>
</dbReference>
<dbReference type="GO" id="GO:0090575">
    <property type="term" value="C:RNA polymerase II transcription regulator complex"/>
    <property type="evidence" value="ECO:0007669"/>
    <property type="project" value="TreeGrafter"/>
</dbReference>
<keyword evidence="1" id="KW-0238">DNA-binding</keyword>
<reference evidence="5 6" key="1">
    <citation type="journal article" date="2015" name="Fungal Genet. Biol.">
        <title>Evolution of novel wood decay mechanisms in Agaricales revealed by the genome sequences of Fistulina hepatica and Cylindrobasidium torrendii.</title>
        <authorList>
            <person name="Floudas D."/>
            <person name="Held B.W."/>
            <person name="Riley R."/>
            <person name="Nagy L.G."/>
            <person name="Koehler G."/>
            <person name="Ransdell A.S."/>
            <person name="Younus H."/>
            <person name="Chow J."/>
            <person name="Chiniquy J."/>
            <person name="Lipzen A."/>
            <person name="Tritt A."/>
            <person name="Sun H."/>
            <person name="Haridas S."/>
            <person name="LaButti K."/>
            <person name="Ohm R.A."/>
            <person name="Kues U."/>
            <person name="Blanchette R.A."/>
            <person name="Grigoriev I.V."/>
            <person name="Minto R.E."/>
            <person name="Hibbett D.S."/>
        </authorList>
    </citation>
    <scope>NUCLEOTIDE SEQUENCE [LARGE SCALE GENOMIC DNA]</scope>
    <source>
        <strain evidence="5 6">FP15055 ss-10</strain>
    </source>
</reference>
<sequence>MDSSRLPPLEWLQTRRGSVGTDPFLHASQQRARAQSPPRLNRHHDIHTISSSKGLAPKASYTFGEATARSGDNGNSGAQLRKLLRSPTGERPAAVVGFKQEEDDYDDLGRRSDTDRRVVLPSMDTFDYTMRRHSIAVGLEPSTGLLGKRKVSGNRVDEGIDPRIEDEFRGLPGPPPPKRRGSMVTETSRIADLSLDDRRHSIASPSGVWRKDAGYRPFGPGDGASQRLPKLAGIAAWPPPSSREMDQPHATQALGFTGPMSFTVGPGGAPDMGLHGPDPTQAGPSRSIRSKSSRPPSRQTNSPDEMGDPNFDPSTLTSAKGGLKDLNGTPYSRSPELRVSHKLAERKRRKEMKDLFDELRDQLPADRGMKASKWEILSKGVPPSRSPRCALTPRPSHRFYRIIEAS</sequence>
<feature type="compositionally biased region" description="Basic and acidic residues" evidence="3">
    <location>
        <begin position="155"/>
        <end position="169"/>
    </location>
</feature>
<dbReference type="STRING" id="1314674.A0A0D7BLW9"/>
<keyword evidence="6" id="KW-1185">Reference proteome</keyword>
<dbReference type="Pfam" id="PF00010">
    <property type="entry name" value="HLH"/>
    <property type="match status" value="1"/>
</dbReference>
<dbReference type="GO" id="GO:0046983">
    <property type="term" value="F:protein dimerization activity"/>
    <property type="evidence" value="ECO:0007669"/>
    <property type="project" value="InterPro"/>
</dbReference>
<dbReference type="SUPFAM" id="SSF47459">
    <property type="entry name" value="HLH, helix-loop-helix DNA-binding domain"/>
    <property type="match status" value="1"/>
</dbReference>
<evidence type="ECO:0000256" key="1">
    <source>
        <dbReference type="ARBA" id="ARBA00023125"/>
    </source>
</evidence>
<feature type="region of interest" description="Disordered" evidence="3">
    <location>
        <begin position="1"/>
        <end position="110"/>
    </location>
</feature>
<dbReference type="PANTHER" id="PTHR10328:SF15">
    <property type="entry name" value="BHLH TRANSCRIPTION FACTOR"/>
    <property type="match status" value="1"/>
</dbReference>
<evidence type="ECO:0000313" key="5">
    <source>
        <dbReference type="EMBL" id="KIY71452.1"/>
    </source>
</evidence>
<proteinExistence type="predicted"/>
<dbReference type="PANTHER" id="PTHR10328">
    <property type="entry name" value="PROTEIN MAX MYC-ASSOCIATED FACTOR X"/>
    <property type="match status" value="1"/>
</dbReference>
<dbReference type="Proteomes" id="UP000054007">
    <property type="component" value="Unassembled WGS sequence"/>
</dbReference>
<evidence type="ECO:0000259" key="4">
    <source>
        <dbReference type="PROSITE" id="PS50888"/>
    </source>
</evidence>
<dbReference type="GO" id="GO:0045944">
    <property type="term" value="P:positive regulation of transcription by RNA polymerase II"/>
    <property type="evidence" value="ECO:0007669"/>
    <property type="project" value="TreeGrafter"/>
</dbReference>
<dbReference type="AlphaFoldDB" id="A0A0D7BLW9"/>
<dbReference type="InterPro" id="IPR011598">
    <property type="entry name" value="bHLH_dom"/>
</dbReference>
<dbReference type="OrthoDB" id="8964853at2759"/>
<name>A0A0D7BLW9_9AGAR</name>
<organism evidence="5 6">
    <name type="scientific">Cylindrobasidium torrendii FP15055 ss-10</name>
    <dbReference type="NCBI Taxonomy" id="1314674"/>
    <lineage>
        <taxon>Eukaryota</taxon>
        <taxon>Fungi</taxon>
        <taxon>Dikarya</taxon>
        <taxon>Basidiomycota</taxon>
        <taxon>Agaricomycotina</taxon>
        <taxon>Agaricomycetes</taxon>
        <taxon>Agaricomycetidae</taxon>
        <taxon>Agaricales</taxon>
        <taxon>Marasmiineae</taxon>
        <taxon>Physalacriaceae</taxon>
        <taxon>Cylindrobasidium</taxon>
    </lineage>
</organism>
<evidence type="ECO:0000313" key="6">
    <source>
        <dbReference type="Proteomes" id="UP000054007"/>
    </source>
</evidence>
<dbReference type="GO" id="GO:0003677">
    <property type="term" value="F:DNA binding"/>
    <property type="evidence" value="ECO:0007669"/>
    <property type="project" value="UniProtKB-KW"/>
</dbReference>
<protein>
    <recommendedName>
        <fullName evidence="4">BHLH domain-containing protein</fullName>
    </recommendedName>
</protein>
<accession>A0A0D7BLW9</accession>
<feature type="region of interest" description="Disordered" evidence="3">
    <location>
        <begin position="144"/>
        <end position="351"/>
    </location>
</feature>